<accession>A0A1I2S7D3</accession>
<sequence length="114" mass="13161">MTDKNLKILCDIATEAHSRIKQDFNDIDPIVGVSQKMRESGIAADVMTIDCLRSAKRIILILHDQQPDTISYQFTFKAQDPAEQFEHIPLAKLSTDKLYDWMKDYFSHADHVKH</sequence>
<evidence type="ECO:0000313" key="1">
    <source>
        <dbReference type="EMBL" id="SFG48742.1"/>
    </source>
</evidence>
<keyword evidence="2" id="KW-1185">Reference proteome</keyword>
<dbReference type="Proteomes" id="UP000198623">
    <property type="component" value="Unassembled WGS sequence"/>
</dbReference>
<name>A0A1I2S7D3_9GAMM</name>
<dbReference type="AlphaFoldDB" id="A0A1I2S7D3"/>
<reference evidence="2" key="1">
    <citation type="submission" date="2016-10" db="EMBL/GenBank/DDBJ databases">
        <authorList>
            <person name="Varghese N."/>
            <person name="Submissions S."/>
        </authorList>
    </citation>
    <scope>NUCLEOTIDE SEQUENCE [LARGE SCALE GENOMIC DNA]</scope>
    <source>
        <strain evidence="2">CGMCC 1.10971</strain>
    </source>
</reference>
<proteinExistence type="predicted"/>
<gene>
    <name evidence="1" type="ORF">SAMN05216175_107148</name>
</gene>
<protein>
    <submittedName>
        <fullName evidence="1">Uncharacterized protein</fullName>
    </submittedName>
</protein>
<evidence type="ECO:0000313" key="2">
    <source>
        <dbReference type="Proteomes" id="UP000198623"/>
    </source>
</evidence>
<dbReference type="STRING" id="1045558.SAMN05216175_107148"/>
<organism evidence="1 2">
    <name type="scientific">Neptunomonas qingdaonensis</name>
    <dbReference type="NCBI Taxonomy" id="1045558"/>
    <lineage>
        <taxon>Bacteria</taxon>
        <taxon>Pseudomonadati</taxon>
        <taxon>Pseudomonadota</taxon>
        <taxon>Gammaproteobacteria</taxon>
        <taxon>Oceanospirillales</taxon>
        <taxon>Oceanospirillaceae</taxon>
        <taxon>Neptunomonas</taxon>
    </lineage>
</organism>
<dbReference type="EMBL" id="FOOU01000007">
    <property type="protein sequence ID" value="SFG48742.1"/>
    <property type="molecule type" value="Genomic_DNA"/>
</dbReference>
<dbReference type="OrthoDB" id="6182692at2"/>
<dbReference type="RefSeq" id="WP_090728352.1">
    <property type="nucleotide sequence ID" value="NZ_FOOU01000007.1"/>
</dbReference>